<dbReference type="AlphaFoldDB" id="A0A392RYN5"/>
<evidence type="ECO:0000313" key="2">
    <source>
        <dbReference type="EMBL" id="MCI41738.1"/>
    </source>
</evidence>
<evidence type="ECO:0000256" key="1">
    <source>
        <dbReference type="SAM" id="MobiDB-lite"/>
    </source>
</evidence>
<name>A0A392RYN5_9FABA</name>
<protein>
    <submittedName>
        <fullName evidence="2">Uncharacterized protein</fullName>
    </submittedName>
</protein>
<feature type="non-terminal residue" evidence="2">
    <location>
        <position position="24"/>
    </location>
</feature>
<accession>A0A392RYN5</accession>
<comment type="caution">
    <text evidence="2">The sequence shown here is derived from an EMBL/GenBank/DDBJ whole genome shotgun (WGS) entry which is preliminary data.</text>
</comment>
<keyword evidence="3" id="KW-1185">Reference proteome</keyword>
<evidence type="ECO:0000313" key="3">
    <source>
        <dbReference type="Proteomes" id="UP000265520"/>
    </source>
</evidence>
<organism evidence="2 3">
    <name type="scientific">Trifolium medium</name>
    <dbReference type="NCBI Taxonomy" id="97028"/>
    <lineage>
        <taxon>Eukaryota</taxon>
        <taxon>Viridiplantae</taxon>
        <taxon>Streptophyta</taxon>
        <taxon>Embryophyta</taxon>
        <taxon>Tracheophyta</taxon>
        <taxon>Spermatophyta</taxon>
        <taxon>Magnoliopsida</taxon>
        <taxon>eudicotyledons</taxon>
        <taxon>Gunneridae</taxon>
        <taxon>Pentapetalae</taxon>
        <taxon>rosids</taxon>
        <taxon>fabids</taxon>
        <taxon>Fabales</taxon>
        <taxon>Fabaceae</taxon>
        <taxon>Papilionoideae</taxon>
        <taxon>50 kb inversion clade</taxon>
        <taxon>NPAAA clade</taxon>
        <taxon>Hologalegina</taxon>
        <taxon>IRL clade</taxon>
        <taxon>Trifolieae</taxon>
        <taxon>Trifolium</taxon>
    </lineage>
</organism>
<feature type="region of interest" description="Disordered" evidence="1">
    <location>
        <begin position="1"/>
        <end position="24"/>
    </location>
</feature>
<dbReference type="EMBL" id="LXQA010295688">
    <property type="protein sequence ID" value="MCI41738.1"/>
    <property type="molecule type" value="Genomic_DNA"/>
</dbReference>
<dbReference type="Proteomes" id="UP000265520">
    <property type="component" value="Unassembled WGS sequence"/>
</dbReference>
<sequence length="24" mass="2543">MGDDNAKDQETGNVESPPKDNAIP</sequence>
<proteinExistence type="predicted"/>
<reference evidence="2 3" key="1">
    <citation type="journal article" date="2018" name="Front. Plant Sci.">
        <title>Red Clover (Trifolium pratense) and Zigzag Clover (T. medium) - A Picture of Genomic Similarities and Differences.</title>
        <authorList>
            <person name="Dluhosova J."/>
            <person name="Istvanek J."/>
            <person name="Nedelnik J."/>
            <person name="Repkova J."/>
        </authorList>
    </citation>
    <scope>NUCLEOTIDE SEQUENCE [LARGE SCALE GENOMIC DNA]</scope>
    <source>
        <strain evidence="3">cv. 10/8</strain>
        <tissue evidence="2">Leaf</tissue>
    </source>
</reference>
<feature type="compositionally biased region" description="Basic and acidic residues" evidence="1">
    <location>
        <begin position="1"/>
        <end position="10"/>
    </location>
</feature>